<accession>A0A091D188</accession>
<evidence type="ECO:0000313" key="3">
    <source>
        <dbReference type="Proteomes" id="UP000028990"/>
    </source>
</evidence>
<dbReference type="EMBL" id="KN123330">
    <property type="protein sequence ID" value="KFO25869.1"/>
    <property type="molecule type" value="Genomic_DNA"/>
</dbReference>
<proteinExistence type="predicted"/>
<dbReference type="Proteomes" id="UP000028990">
    <property type="component" value="Unassembled WGS sequence"/>
</dbReference>
<keyword evidence="3" id="KW-1185">Reference proteome</keyword>
<name>A0A091D188_FUKDA</name>
<evidence type="ECO:0000313" key="2">
    <source>
        <dbReference type="EMBL" id="KFO25869.1"/>
    </source>
</evidence>
<organism evidence="2 3">
    <name type="scientific">Fukomys damarensis</name>
    <name type="common">Damaraland mole rat</name>
    <name type="synonym">Cryptomys damarensis</name>
    <dbReference type="NCBI Taxonomy" id="885580"/>
    <lineage>
        <taxon>Eukaryota</taxon>
        <taxon>Metazoa</taxon>
        <taxon>Chordata</taxon>
        <taxon>Craniata</taxon>
        <taxon>Vertebrata</taxon>
        <taxon>Euteleostomi</taxon>
        <taxon>Mammalia</taxon>
        <taxon>Eutheria</taxon>
        <taxon>Euarchontoglires</taxon>
        <taxon>Glires</taxon>
        <taxon>Rodentia</taxon>
        <taxon>Hystricomorpha</taxon>
        <taxon>Bathyergidae</taxon>
        <taxon>Fukomys</taxon>
    </lineage>
</organism>
<sequence>MVQHSDCDLSPLRALSCGARCDMEGNKDQRIGTLACETRAYHSPTDSMSTSFRDNPTESHLTSKKLLHHTRHGESPTPIQPLPLTTTFLSSSDTKSLSKEAATSPFVSRSERQQSHPSTPLGVGRNVETTLHSTELSRGLKFREKTLLKGWERRMLSCRLWEEGEAVSSSQLL</sequence>
<protein>
    <submittedName>
        <fullName evidence="2">Uncharacterized protein</fullName>
    </submittedName>
</protein>
<reference evidence="2 3" key="1">
    <citation type="submission" date="2013-11" db="EMBL/GenBank/DDBJ databases">
        <title>The Damaraland mole rat (Fukomys damarensis) genome and evolution of African mole rats.</title>
        <authorList>
            <person name="Gladyshev V.N."/>
            <person name="Fang X."/>
        </authorList>
    </citation>
    <scope>NUCLEOTIDE SEQUENCE [LARGE SCALE GENOMIC DNA]</scope>
    <source>
        <tissue evidence="2">Liver</tissue>
    </source>
</reference>
<feature type="region of interest" description="Disordered" evidence="1">
    <location>
        <begin position="66"/>
        <end position="127"/>
    </location>
</feature>
<gene>
    <name evidence="2" type="ORF">H920_12787</name>
</gene>
<dbReference type="AlphaFoldDB" id="A0A091D188"/>
<evidence type="ECO:0000256" key="1">
    <source>
        <dbReference type="SAM" id="MobiDB-lite"/>
    </source>
</evidence>